<proteinExistence type="predicted"/>
<reference evidence="1" key="1">
    <citation type="journal article" date="2014" name="Int. J. Syst. Evol. Microbiol.">
        <title>Complete genome sequence of Corynebacterium casei LMG S-19264T (=DSM 44701T), isolated from a smear-ripened cheese.</title>
        <authorList>
            <consortium name="US DOE Joint Genome Institute (JGI-PGF)"/>
            <person name="Walter F."/>
            <person name="Albersmeier A."/>
            <person name="Kalinowski J."/>
            <person name="Ruckert C."/>
        </authorList>
    </citation>
    <scope>NUCLEOTIDE SEQUENCE</scope>
    <source>
        <strain evidence="1">CGMCC 1.15290</strain>
    </source>
</reference>
<dbReference type="RefSeq" id="WP_188953022.1">
    <property type="nucleotide sequence ID" value="NZ_BMIB01000003.1"/>
</dbReference>
<comment type="caution">
    <text evidence="1">The sequence shown here is derived from an EMBL/GenBank/DDBJ whole genome shotgun (WGS) entry which is preliminary data.</text>
</comment>
<evidence type="ECO:0000313" key="1">
    <source>
        <dbReference type="EMBL" id="GGH69458.1"/>
    </source>
</evidence>
<evidence type="ECO:0008006" key="3">
    <source>
        <dbReference type="Google" id="ProtNLM"/>
    </source>
</evidence>
<organism evidence="1 2">
    <name type="scientific">Filimonas zeae</name>
    <dbReference type="NCBI Taxonomy" id="1737353"/>
    <lineage>
        <taxon>Bacteria</taxon>
        <taxon>Pseudomonadati</taxon>
        <taxon>Bacteroidota</taxon>
        <taxon>Chitinophagia</taxon>
        <taxon>Chitinophagales</taxon>
        <taxon>Chitinophagaceae</taxon>
        <taxon>Filimonas</taxon>
    </lineage>
</organism>
<protein>
    <recommendedName>
        <fullName evidence="3">VOC domain-containing protein</fullName>
    </recommendedName>
</protein>
<gene>
    <name evidence="1" type="ORF">GCM10011379_26780</name>
</gene>
<keyword evidence="2" id="KW-1185">Reference proteome</keyword>
<dbReference type="Gene3D" id="3.10.180.10">
    <property type="entry name" value="2,3-Dihydroxybiphenyl 1,2-Dioxygenase, domain 1"/>
    <property type="match status" value="1"/>
</dbReference>
<dbReference type="AlphaFoldDB" id="A0A917MYA6"/>
<dbReference type="SUPFAM" id="SSF54593">
    <property type="entry name" value="Glyoxalase/Bleomycin resistance protein/Dihydroxybiphenyl dioxygenase"/>
    <property type="match status" value="1"/>
</dbReference>
<name>A0A917MYA6_9BACT</name>
<dbReference type="InterPro" id="IPR029068">
    <property type="entry name" value="Glyas_Bleomycin-R_OHBP_Dase"/>
</dbReference>
<sequence length="117" mass="13272">MSLRAVLPKIFYADIQTGLSFFVDGLGFELGYHDESLYIVSKDDVTLLLVINEDLGNRDRPEIRIATDDIEAVYQEIKGRNPGLLHPNLNYIKQQPWGLKEFACLDPTTVCIIFQQG</sequence>
<accession>A0A917MYA6</accession>
<evidence type="ECO:0000313" key="2">
    <source>
        <dbReference type="Proteomes" id="UP000627292"/>
    </source>
</evidence>
<dbReference type="Proteomes" id="UP000627292">
    <property type="component" value="Unassembled WGS sequence"/>
</dbReference>
<reference evidence="1" key="2">
    <citation type="submission" date="2020-09" db="EMBL/GenBank/DDBJ databases">
        <authorList>
            <person name="Sun Q."/>
            <person name="Zhou Y."/>
        </authorList>
    </citation>
    <scope>NUCLEOTIDE SEQUENCE</scope>
    <source>
        <strain evidence="1">CGMCC 1.15290</strain>
    </source>
</reference>
<dbReference type="EMBL" id="BMIB01000003">
    <property type="protein sequence ID" value="GGH69458.1"/>
    <property type="molecule type" value="Genomic_DNA"/>
</dbReference>